<evidence type="ECO:0000313" key="10">
    <source>
        <dbReference type="EMBL" id="AVL98959.1"/>
    </source>
</evidence>
<dbReference type="InterPro" id="IPR002524">
    <property type="entry name" value="Cation_efflux"/>
</dbReference>
<evidence type="ECO:0000256" key="4">
    <source>
        <dbReference type="ARBA" id="ARBA00022692"/>
    </source>
</evidence>
<evidence type="ECO:0000256" key="2">
    <source>
        <dbReference type="ARBA" id="ARBA00008114"/>
    </source>
</evidence>
<feature type="transmembrane region" description="Helical" evidence="7">
    <location>
        <begin position="114"/>
        <end position="136"/>
    </location>
</feature>
<organism evidence="10 11">
    <name type="scientific">Gordonia iterans</name>
    <dbReference type="NCBI Taxonomy" id="1004901"/>
    <lineage>
        <taxon>Bacteria</taxon>
        <taxon>Bacillati</taxon>
        <taxon>Actinomycetota</taxon>
        <taxon>Actinomycetes</taxon>
        <taxon>Mycobacteriales</taxon>
        <taxon>Gordoniaceae</taxon>
        <taxon>Gordonia</taxon>
    </lineage>
</organism>
<evidence type="ECO:0000259" key="9">
    <source>
        <dbReference type="Pfam" id="PF16916"/>
    </source>
</evidence>
<evidence type="ECO:0000256" key="1">
    <source>
        <dbReference type="ARBA" id="ARBA00004141"/>
    </source>
</evidence>
<feature type="transmembrane region" description="Helical" evidence="7">
    <location>
        <begin position="12"/>
        <end position="34"/>
    </location>
</feature>
<sequence length="300" mass="32164">MDHTSGTDLSRWALLSIATAIATIALKSGAWLITGSVGLLSDAAESVVNLVAAVVAFVALRIAARPADDSHHFGHAKSEYFSAVIEGVMIVVAAGLIMYTAIDRLLHPRELESLGIGLLISVVAALLNGVVAVLLMRAGRQHRSISLEADGKHLLTDVWTTAGVIVGVGLVALTGWVQLDAIVAIAVAINILVVGFLLIRRSTAGLMDAALDAADQSAIGEVLDRFRVDGVDFHDVRTRESGRLRFVQLHMLVPGAWTVQRGHDAVEEVERALRDHVPGLVVTIHLEPVEDPRAYESWRR</sequence>
<keyword evidence="4 7" id="KW-0812">Transmembrane</keyword>
<reference evidence="10 11" key="1">
    <citation type="submission" date="2018-03" db="EMBL/GenBank/DDBJ databases">
        <title>Characteristics and genome of n-alkane degrading marine bacteria Gordonia iterans isolated from crude oil contaminated in Tae-an, South Korea.</title>
        <authorList>
            <person name="Lee S.-S."/>
            <person name="Kim H."/>
        </authorList>
    </citation>
    <scope>NUCLEOTIDE SEQUENCE [LARGE SCALE GENOMIC DNA]</scope>
    <source>
        <strain evidence="10 11">Co17</strain>
    </source>
</reference>
<dbReference type="InterPro" id="IPR027470">
    <property type="entry name" value="Cation_efflux_CTD"/>
</dbReference>
<dbReference type="InterPro" id="IPR058533">
    <property type="entry name" value="Cation_efflux_TM"/>
</dbReference>
<evidence type="ECO:0000259" key="8">
    <source>
        <dbReference type="Pfam" id="PF01545"/>
    </source>
</evidence>
<feature type="transmembrane region" description="Helical" evidence="7">
    <location>
        <begin position="80"/>
        <end position="102"/>
    </location>
</feature>
<protein>
    <submittedName>
        <fullName evidence="10">Cation-efflux pump</fullName>
    </submittedName>
</protein>
<dbReference type="KEGG" id="git:C6V83_00320"/>
<dbReference type="Proteomes" id="UP000239814">
    <property type="component" value="Chromosome"/>
</dbReference>
<evidence type="ECO:0000256" key="3">
    <source>
        <dbReference type="ARBA" id="ARBA00022448"/>
    </source>
</evidence>
<evidence type="ECO:0000313" key="11">
    <source>
        <dbReference type="Proteomes" id="UP000239814"/>
    </source>
</evidence>
<keyword evidence="11" id="KW-1185">Reference proteome</keyword>
<feature type="transmembrane region" description="Helical" evidence="7">
    <location>
        <begin position="182"/>
        <end position="199"/>
    </location>
</feature>
<dbReference type="Pfam" id="PF01545">
    <property type="entry name" value="Cation_efflux"/>
    <property type="match status" value="1"/>
</dbReference>
<dbReference type="Gene3D" id="1.20.1510.10">
    <property type="entry name" value="Cation efflux protein transmembrane domain"/>
    <property type="match status" value="1"/>
</dbReference>
<dbReference type="GO" id="GO:0015341">
    <property type="term" value="F:zinc efflux antiporter activity"/>
    <property type="evidence" value="ECO:0007669"/>
    <property type="project" value="TreeGrafter"/>
</dbReference>
<feature type="domain" description="Cation efflux protein cytoplasmic" evidence="9">
    <location>
        <begin position="212"/>
        <end position="288"/>
    </location>
</feature>
<evidence type="ECO:0000256" key="5">
    <source>
        <dbReference type="ARBA" id="ARBA00022989"/>
    </source>
</evidence>
<dbReference type="InterPro" id="IPR027469">
    <property type="entry name" value="Cation_efflux_TMD_sf"/>
</dbReference>
<dbReference type="Pfam" id="PF16916">
    <property type="entry name" value="ZT_dimer"/>
    <property type="match status" value="1"/>
</dbReference>
<dbReference type="GO" id="GO:0006882">
    <property type="term" value="P:intracellular zinc ion homeostasis"/>
    <property type="evidence" value="ECO:0007669"/>
    <property type="project" value="TreeGrafter"/>
</dbReference>
<accession>A0A2S0KBC2</accession>
<dbReference type="RefSeq" id="WP_105940708.1">
    <property type="nucleotide sequence ID" value="NZ_CP027433.1"/>
</dbReference>
<dbReference type="PANTHER" id="PTHR43840">
    <property type="entry name" value="MITOCHONDRIAL METAL TRANSPORTER 1-RELATED"/>
    <property type="match status" value="1"/>
</dbReference>
<dbReference type="GO" id="GO:0005886">
    <property type="term" value="C:plasma membrane"/>
    <property type="evidence" value="ECO:0007669"/>
    <property type="project" value="TreeGrafter"/>
</dbReference>
<dbReference type="InterPro" id="IPR050291">
    <property type="entry name" value="CDF_Transporter"/>
</dbReference>
<feature type="domain" description="Cation efflux protein transmembrane" evidence="8">
    <location>
        <begin position="14"/>
        <end position="207"/>
    </location>
</feature>
<feature type="transmembrane region" description="Helical" evidence="7">
    <location>
        <begin position="46"/>
        <end position="64"/>
    </location>
</feature>
<comment type="similarity">
    <text evidence="2">Belongs to the cation diffusion facilitator (CDF) transporter (TC 2.A.4) family.</text>
</comment>
<dbReference type="SUPFAM" id="SSF160240">
    <property type="entry name" value="Cation efflux protein cytoplasmic domain-like"/>
    <property type="match status" value="1"/>
</dbReference>
<evidence type="ECO:0000256" key="6">
    <source>
        <dbReference type="ARBA" id="ARBA00023136"/>
    </source>
</evidence>
<dbReference type="EMBL" id="CP027433">
    <property type="protein sequence ID" value="AVL98959.1"/>
    <property type="molecule type" value="Genomic_DNA"/>
</dbReference>
<name>A0A2S0KBC2_9ACTN</name>
<dbReference type="SUPFAM" id="SSF161111">
    <property type="entry name" value="Cation efflux protein transmembrane domain-like"/>
    <property type="match status" value="1"/>
</dbReference>
<dbReference type="GO" id="GO:0015093">
    <property type="term" value="F:ferrous iron transmembrane transporter activity"/>
    <property type="evidence" value="ECO:0007669"/>
    <property type="project" value="TreeGrafter"/>
</dbReference>
<keyword evidence="5 7" id="KW-1133">Transmembrane helix</keyword>
<dbReference type="NCBIfam" id="TIGR01297">
    <property type="entry name" value="CDF"/>
    <property type="match status" value="1"/>
</dbReference>
<dbReference type="Gene3D" id="3.30.70.1350">
    <property type="entry name" value="Cation efflux protein, cytoplasmic domain"/>
    <property type="match status" value="1"/>
</dbReference>
<feature type="transmembrane region" description="Helical" evidence="7">
    <location>
        <begin position="157"/>
        <end position="176"/>
    </location>
</feature>
<dbReference type="InterPro" id="IPR036837">
    <property type="entry name" value="Cation_efflux_CTD_sf"/>
</dbReference>
<evidence type="ECO:0000256" key="7">
    <source>
        <dbReference type="SAM" id="Phobius"/>
    </source>
</evidence>
<comment type="subcellular location">
    <subcellularLocation>
        <location evidence="1">Membrane</location>
        <topology evidence="1">Multi-pass membrane protein</topology>
    </subcellularLocation>
</comment>
<dbReference type="OrthoDB" id="9813655at2"/>
<gene>
    <name evidence="10" type="ORF">C6V83_00320</name>
</gene>
<keyword evidence="6 7" id="KW-0472">Membrane</keyword>
<dbReference type="AlphaFoldDB" id="A0A2S0KBC2"/>
<keyword evidence="3" id="KW-0813">Transport</keyword>
<dbReference type="GO" id="GO:0015086">
    <property type="term" value="F:cadmium ion transmembrane transporter activity"/>
    <property type="evidence" value="ECO:0007669"/>
    <property type="project" value="TreeGrafter"/>
</dbReference>
<proteinExistence type="inferred from homology"/>
<dbReference type="PANTHER" id="PTHR43840:SF15">
    <property type="entry name" value="MITOCHONDRIAL METAL TRANSPORTER 1-RELATED"/>
    <property type="match status" value="1"/>
</dbReference>